<dbReference type="OrthoDB" id="4056270at2759"/>
<dbReference type="InParanoid" id="H2ANE1"/>
<name>H2ANE1_KAZAF</name>
<evidence type="ECO:0000313" key="2">
    <source>
        <dbReference type="Proteomes" id="UP000005220"/>
    </source>
</evidence>
<keyword evidence="2" id="KW-1185">Reference proteome</keyword>
<sequence length="254" mass="29162">MINDKLNQEETQIIEGLVLPIVQLSNTLLSFTDCVLESYMYPNGLNMSAGALLRENGLLEKKHINECTDIGHPIVFHLIVLREYILKLKATQINSSVTNFLSCPSGKLHSKITQILTLINKTLSGEDKFNIRDGIYRKHFQHYQKDFTTIQELHARFLTLTEIAANCLKEGLLYQSFQSDVLYFLNDLGLFHKELIMKSVALNDYLAFKAITLESDDRASIERLIFDKSGSFDKFLEDRKNLLGISNRRIFPRN</sequence>
<organism evidence="1 2">
    <name type="scientific">Kazachstania africana (strain ATCC 22294 / BCRC 22015 / CBS 2517 / CECT 1963 / NBRC 1671 / NRRL Y-8276)</name>
    <name type="common">Yeast</name>
    <name type="synonym">Kluyveromyces africanus</name>
    <dbReference type="NCBI Taxonomy" id="1071382"/>
    <lineage>
        <taxon>Eukaryota</taxon>
        <taxon>Fungi</taxon>
        <taxon>Dikarya</taxon>
        <taxon>Ascomycota</taxon>
        <taxon>Saccharomycotina</taxon>
        <taxon>Saccharomycetes</taxon>
        <taxon>Saccharomycetales</taxon>
        <taxon>Saccharomycetaceae</taxon>
        <taxon>Kazachstania</taxon>
    </lineage>
</organism>
<evidence type="ECO:0000313" key="1">
    <source>
        <dbReference type="EMBL" id="CCF55891.1"/>
    </source>
</evidence>
<dbReference type="KEGG" id="kaf:KAFR_0A04560"/>
<accession>H2ANE1</accession>
<dbReference type="Proteomes" id="UP000005220">
    <property type="component" value="Chromosome 1"/>
</dbReference>
<proteinExistence type="predicted"/>
<dbReference type="AlphaFoldDB" id="H2ANE1"/>
<dbReference type="RefSeq" id="XP_003955026.1">
    <property type="nucleotide sequence ID" value="XM_003954977.1"/>
</dbReference>
<reference evidence="1 2" key="1">
    <citation type="journal article" date="2011" name="Proc. Natl. Acad. Sci. U.S.A.">
        <title>Evolutionary erosion of yeast sex chromosomes by mating-type switching accidents.</title>
        <authorList>
            <person name="Gordon J.L."/>
            <person name="Armisen D."/>
            <person name="Proux-Wera E."/>
            <person name="Oheigeartaigh S.S."/>
            <person name="Byrne K.P."/>
            <person name="Wolfe K.H."/>
        </authorList>
    </citation>
    <scope>NUCLEOTIDE SEQUENCE [LARGE SCALE GENOMIC DNA]</scope>
    <source>
        <strain evidence="2">ATCC 22294 / BCRC 22015 / CBS 2517 / CECT 1963 / NBRC 1671 / NRRL Y-8276</strain>
    </source>
</reference>
<dbReference type="HOGENOM" id="CLU_1094439_0_0_1"/>
<gene>
    <name evidence="1" type="primary">KAFR0A04560</name>
    <name evidence="1" type="ORF">KAFR_0A04560</name>
</gene>
<protein>
    <submittedName>
        <fullName evidence="1">Uncharacterized protein</fullName>
    </submittedName>
</protein>
<dbReference type="EMBL" id="HE650821">
    <property type="protein sequence ID" value="CCF55891.1"/>
    <property type="molecule type" value="Genomic_DNA"/>
</dbReference>
<dbReference type="GeneID" id="13886027"/>